<organism evidence="6 7">
    <name type="scientific">Candidatus Scatousia excrementigallinarum</name>
    <dbReference type="NCBI Taxonomy" id="2840935"/>
    <lineage>
        <taxon>Bacteria</taxon>
        <taxon>Candidatus Scatousia</taxon>
    </lineage>
</organism>
<evidence type="ECO:0000256" key="3">
    <source>
        <dbReference type="ARBA" id="ARBA00023002"/>
    </source>
</evidence>
<accession>A0A9D1EWT6</accession>
<dbReference type="PANTHER" id="PTHR43401:SF2">
    <property type="entry name" value="L-THREONINE 3-DEHYDROGENASE"/>
    <property type="match status" value="1"/>
</dbReference>
<proteinExistence type="inferred from homology"/>
<evidence type="ECO:0000256" key="1">
    <source>
        <dbReference type="ARBA" id="ARBA00022723"/>
    </source>
</evidence>
<evidence type="ECO:0000313" key="7">
    <source>
        <dbReference type="Proteomes" id="UP000823928"/>
    </source>
</evidence>
<dbReference type="GO" id="GO:0016491">
    <property type="term" value="F:oxidoreductase activity"/>
    <property type="evidence" value="ECO:0007669"/>
    <property type="project" value="UniProtKB-KW"/>
</dbReference>
<protein>
    <submittedName>
        <fullName evidence="6">Alcohol dehydrogenase catalytic domain-containing protein</fullName>
    </submittedName>
</protein>
<reference evidence="6" key="2">
    <citation type="journal article" date="2021" name="PeerJ">
        <title>Extensive microbial diversity within the chicken gut microbiome revealed by metagenomics and culture.</title>
        <authorList>
            <person name="Gilroy R."/>
            <person name="Ravi A."/>
            <person name="Getino M."/>
            <person name="Pursley I."/>
            <person name="Horton D.L."/>
            <person name="Alikhan N.F."/>
            <person name="Baker D."/>
            <person name="Gharbi K."/>
            <person name="Hall N."/>
            <person name="Watson M."/>
            <person name="Adriaenssens E.M."/>
            <person name="Foster-Nyarko E."/>
            <person name="Jarju S."/>
            <person name="Secka A."/>
            <person name="Antonio M."/>
            <person name="Oren A."/>
            <person name="Chaudhuri R.R."/>
            <person name="La Ragione R."/>
            <person name="Hildebrand F."/>
            <person name="Pallen M.J."/>
        </authorList>
    </citation>
    <scope>NUCLEOTIDE SEQUENCE</scope>
    <source>
        <strain evidence="6">6276</strain>
    </source>
</reference>
<keyword evidence="1 4" id="KW-0479">Metal-binding</keyword>
<evidence type="ECO:0000259" key="5">
    <source>
        <dbReference type="SMART" id="SM00829"/>
    </source>
</evidence>
<feature type="domain" description="Enoyl reductase (ER)" evidence="5">
    <location>
        <begin position="8"/>
        <end position="341"/>
    </location>
</feature>
<dbReference type="InterPro" id="IPR020843">
    <property type="entry name" value="ER"/>
</dbReference>
<sequence length="343" mass="37950">MRAIQYYGPQNIKLENVMVKPPQDGEVVVKVISALTCGTDVKTFRRGHPVLIKSIPSGFGHEFAGIVERVGRGVDNVKVGDRVVAANSAPCGKCFYCRHEEYNLCENLDLLNGAYAEYITVPARIVEKNMLILPDNLSFDRAAFCEPLANVVHGVERTDIKPGQSVGIIGIGPIGLMFARLAKLKGARVIVAGRNPLKLKMAEDFSMADDIVDLTKYPNPEKIFRDFSEEGKGLDVAVECVGLPEIWERIFSCVRPGGTVHFFGGCKSGSTVTFDTTKMHYGDIRLMSVFHHTPKYFRMALDYIASGNVEVEKLITDTIGLDKIEWAMQQHIEGKAIKFLVKP</sequence>
<dbReference type="InterPro" id="IPR036291">
    <property type="entry name" value="NAD(P)-bd_dom_sf"/>
</dbReference>
<dbReference type="GO" id="GO:0008270">
    <property type="term" value="F:zinc ion binding"/>
    <property type="evidence" value="ECO:0007669"/>
    <property type="project" value="InterPro"/>
</dbReference>
<dbReference type="PROSITE" id="PS00059">
    <property type="entry name" value="ADH_ZINC"/>
    <property type="match status" value="1"/>
</dbReference>
<dbReference type="EMBL" id="DVIU01000013">
    <property type="protein sequence ID" value="HIS35094.1"/>
    <property type="molecule type" value="Genomic_DNA"/>
</dbReference>
<dbReference type="InterPro" id="IPR050129">
    <property type="entry name" value="Zn_alcohol_dh"/>
</dbReference>
<dbReference type="InterPro" id="IPR011032">
    <property type="entry name" value="GroES-like_sf"/>
</dbReference>
<dbReference type="SUPFAM" id="SSF50129">
    <property type="entry name" value="GroES-like"/>
    <property type="match status" value="1"/>
</dbReference>
<comment type="caution">
    <text evidence="6">The sequence shown here is derived from an EMBL/GenBank/DDBJ whole genome shotgun (WGS) entry which is preliminary data.</text>
</comment>
<dbReference type="PANTHER" id="PTHR43401">
    <property type="entry name" value="L-THREONINE 3-DEHYDROGENASE"/>
    <property type="match status" value="1"/>
</dbReference>
<keyword evidence="2 4" id="KW-0862">Zinc</keyword>
<dbReference type="InterPro" id="IPR002328">
    <property type="entry name" value="ADH_Zn_CS"/>
</dbReference>
<dbReference type="Proteomes" id="UP000823928">
    <property type="component" value="Unassembled WGS sequence"/>
</dbReference>
<reference evidence="6" key="1">
    <citation type="submission" date="2020-10" db="EMBL/GenBank/DDBJ databases">
        <authorList>
            <person name="Gilroy R."/>
        </authorList>
    </citation>
    <scope>NUCLEOTIDE SEQUENCE</scope>
    <source>
        <strain evidence="6">6276</strain>
    </source>
</reference>
<keyword evidence="3" id="KW-0560">Oxidoreductase</keyword>
<name>A0A9D1EWT6_9BACT</name>
<dbReference type="AlphaFoldDB" id="A0A9D1EWT6"/>
<dbReference type="Gene3D" id="3.40.50.720">
    <property type="entry name" value="NAD(P)-binding Rossmann-like Domain"/>
    <property type="match status" value="1"/>
</dbReference>
<evidence type="ECO:0000313" key="6">
    <source>
        <dbReference type="EMBL" id="HIS35094.1"/>
    </source>
</evidence>
<evidence type="ECO:0000256" key="2">
    <source>
        <dbReference type="ARBA" id="ARBA00022833"/>
    </source>
</evidence>
<gene>
    <name evidence="6" type="ORF">IAC10_00485</name>
</gene>
<evidence type="ECO:0000256" key="4">
    <source>
        <dbReference type="RuleBase" id="RU361277"/>
    </source>
</evidence>
<comment type="cofactor">
    <cofactor evidence="4">
        <name>Zn(2+)</name>
        <dbReference type="ChEBI" id="CHEBI:29105"/>
    </cofactor>
</comment>
<dbReference type="Pfam" id="PF00107">
    <property type="entry name" value="ADH_zinc_N"/>
    <property type="match status" value="1"/>
</dbReference>
<dbReference type="SMART" id="SM00829">
    <property type="entry name" value="PKS_ER"/>
    <property type="match status" value="1"/>
</dbReference>
<dbReference type="InterPro" id="IPR013149">
    <property type="entry name" value="ADH-like_C"/>
</dbReference>
<dbReference type="InterPro" id="IPR013154">
    <property type="entry name" value="ADH-like_N"/>
</dbReference>
<dbReference type="SUPFAM" id="SSF51735">
    <property type="entry name" value="NAD(P)-binding Rossmann-fold domains"/>
    <property type="match status" value="1"/>
</dbReference>
<dbReference type="Gene3D" id="3.90.180.10">
    <property type="entry name" value="Medium-chain alcohol dehydrogenases, catalytic domain"/>
    <property type="match status" value="1"/>
</dbReference>
<comment type="similarity">
    <text evidence="4">Belongs to the zinc-containing alcohol dehydrogenase family.</text>
</comment>
<dbReference type="Pfam" id="PF08240">
    <property type="entry name" value="ADH_N"/>
    <property type="match status" value="1"/>
</dbReference>